<accession>Q9C8R0</accession>
<dbReference type="AlphaFoldDB" id="Q9C8R0"/>
<reference key="1">
    <citation type="journal article" date="2000" name="Nature">
        <title>Sequence and analysis of chromosome 1 of the plant Arabidopsis thaliana.</title>
        <authorList>
            <person name="Theologis A."/>
            <person name="Ecker J.R."/>
            <person name="Palm C.J."/>
            <person name="Federspiel N.A."/>
            <person name="Kaul S."/>
            <person name="White O."/>
            <person name="Alonso J."/>
            <person name="Altafi H."/>
            <person name="Araujo R."/>
            <person name="Bowman C.L."/>
            <person name="Brooks S.Y."/>
            <person name="Buehler E."/>
            <person name="Chan A."/>
            <person name="Chao Q."/>
            <person name="Chen H."/>
            <person name="Cheuk R.F."/>
            <person name="Chin C.W."/>
            <person name="Chung M.K."/>
            <person name="Conn L."/>
            <person name="Conway A.B."/>
            <person name="Conway A.R."/>
            <person name="Creasy T.H."/>
            <person name="Dewar K."/>
            <person name="Dunn P."/>
            <person name="Etgu P."/>
            <person name="Feldblyum T.V."/>
            <person name="Feng J."/>
            <person name="Fong B."/>
            <person name="Fujii C.Y."/>
            <person name="Gill J.E."/>
            <person name="Goldsmith A.D."/>
            <person name="Haas B."/>
            <person name="Hansen N.F."/>
            <person name="Hughes B."/>
            <person name="Huizar L."/>
            <person name="Hunter J.L."/>
            <person name="Jenkins J."/>
            <person name="Johnson-Hopson C."/>
            <person name="Khan S."/>
            <person name="Khaykin E."/>
            <person name="Kim C.J."/>
            <person name="Koo H.L."/>
            <person name="Kremenetskaia I."/>
            <person name="Kurtz D.B."/>
            <person name="Kwan A."/>
            <person name="Lam B."/>
            <person name="Langin-Hooper S."/>
            <person name="Lee A."/>
            <person name="Lee J.M."/>
            <person name="Lenz C.A."/>
            <person name="Li J.H."/>
            <person name="Li Y."/>
            <person name="Lin X."/>
            <person name="Liu S.X."/>
            <person name="Liu Z.A."/>
            <person name="Luros J.S."/>
            <person name="Maiti R."/>
            <person name="Marziali A."/>
            <person name="Militscher J."/>
            <person name="Miranda M."/>
            <person name="Nguyen M."/>
            <person name="Nierman W.C."/>
            <person name="Osborne B.I."/>
            <person name="Pai G."/>
            <person name="Peterson J."/>
            <person name="Pham P.K."/>
            <person name="Rizzo M."/>
            <person name="Rooney T."/>
            <person name="Rowley D."/>
            <person name="Sakano H."/>
            <person name="Salzberg S.L."/>
            <person name="Schwartz J.R."/>
            <person name="Shinn P."/>
            <person name="Southwick A.M."/>
            <person name="Sun H."/>
            <person name="Tallon L.J."/>
            <person name="Tambunga G."/>
            <person name="Toriumi M.J."/>
            <person name="Town C.D."/>
            <person name="Utterback T."/>
            <person name="Van Aken S."/>
            <person name="Vaysberg M."/>
            <person name="Vysotskaia V.S."/>
            <person name="Walker M."/>
            <person name="Wu D."/>
            <person name="Yu G."/>
            <person name="Fraser C.M."/>
            <person name="Venter J.C."/>
            <person name="Davis R.W."/>
        </authorList>
    </citation>
    <scope>NUCLEOTIDE SEQUENCE [LARGE SCALE GENOMIC DNA]</scope>
    <source>
        <strain>cv. Columbia</strain>
    </source>
</reference>
<evidence type="ECO:0000313" key="1">
    <source>
        <dbReference type="EMBL" id="AAG52030.1"/>
    </source>
</evidence>
<proteinExistence type="predicted"/>
<protein>
    <submittedName>
        <fullName evidence="1">Uncharacterized protein T4I21.2</fullName>
    </submittedName>
</protein>
<reference evidence="1" key="2">
    <citation type="submission" date="2000-02" db="EMBL/GenBank/DDBJ databases">
        <title>Arabidopsis thaliana chromosome 1 BAC T4I21 genomic sequence.</title>
        <authorList>
            <person name="Lin X."/>
            <person name="Kaul S."/>
            <person name="Town C.D."/>
            <person name="Benito M."/>
            <person name="Creasy T.H."/>
            <person name="Haas B.J."/>
            <person name="Wu D."/>
            <person name="Maiti R."/>
            <person name="Ronning C.M."/>
            <person name="Koo H."/>
            <person name="Fujii C.Y."/>
            <person name="Utterback T.R."/>
            <person name="Barnstead M.E."/>
            <person name="Bowman C.L."/>
            <person name="White O."/>
            <person name="Nierman W.C."/>
            <person name="Fraser C.M."/>
        </authorList>
    </citation>
    <scope>NUCLEOTIDE SEQUENCE</scope>
</reference>
<reference evidence="1" key="3">
    <citation type="submission" date="2001-01" db="EMBL/GenBank/DDBJ databases">
        <authorList>
            <person name="Town C.D."/>
            <person name="Kaul S."/>
        </authorList>
    </citation>
    <scope>NUCLEOTIDE SEQUENCE</scope>
</reference>
<dbReference type="EMBL" id="AC022456">
    <property type="protein sequence ID" value="AAG52030.1"/>
    <property type="molecule type" value="Genomic_DNA"/>
</dbReference>
<sequence length="59" mass="6802">MTQYWDGLRTVLDPGGRVGVRNEEDSEARNRVCSQVVVMVILDFKVMEMKTLDLGEVEW</sequence>
<name>Q9C8R0_ARATH</name>
<dbReference type="PIR" id="C96491">
    <property type="entry name" value="C96491"/>
</dbReference>
<gene>
    <name evidence="1" type="primary">T4I21.2</name>
</gene>
<organism evidence="1">
    <name type="scientific">Arabidopsis thaliana</name>
    <name type="common">Mouse-ear cress</name>
    <dbReference type="NCBI Taxonomy" id="3702"/>
    <lineage>
        <taxon>Eukaryota</taxon>
        <taxon>Viridiplantae</taxon>
        <taxon>Streptophyta</taxon>
        <taxon>Embryophyta</taxon>
        <taxon>Tracheophyta</taxon>
        <taxon>Spermatophyta</taxon>
        <taxon>Magnoliopsida</taxon>
        <taxon>eudicotyledons</taxon>
        <taxon>Gunneridae</taxon>
        <taxon>Pentapetalae</taxon>
        <taxon>rosids</taxon>
        <taxon>malvids</taxon>
        <taxon>Brassicales</taxon>
        <taxon>Brassicaceae</taxon>
        <taxon>Camelineae</taxon>
        <taxon>Arabidopsis</taxon>
    </lineage>
</organism>